<protein>
    <submittedName>
        <fullName evidence="2">Molybdopterin oxidoreductase subunit, chaperone protein HtpG</fullName>
    </submittedName>
</protein>
<keyword evidence="1" id="KW-0732">Signal</keyword>
<reference evidence="3" key="1">
    <citation type="submission" date="2017-06" db="EMBL/GenBank/DDBJ databases">
        <title>Genome analysis of Fimbriiglobus ruber SP5, the first member of the order Planctomycetales with confirmed chitinolytic capability.</title>
        <authorList>
            <person name="Ravin N.V."/>
            <person name="Rakitin A.L."/>
            <person name="Ivanova A.A."/>
            <person name="Beletsky A.V."/>
            <person name="Kulichevskaya I.S."/>
            <person name="Mardanov A.V."/>
            <person name="Dedysh S.N."/>
        </authorList>
    </citation>
    <scope>NUCLEOTIDE SEQUENCE [LARGE SCALE GENOMIC DNA]</scope>
    <source>
        <strain evidence="3">SP5</strain>
    </source>
</reference>
<evidence type="ECO:0000256" key="1">
    <source>
        <dbReference type="SAM" id="SignalP"/>
    </source>
</evidence>
<dbReference type="SUPFAM" id="SSF48695">
    <property type="entry name" value="Multiheme cytochromes"/>
    <property type="match status" value="1"/>
</dbReference>
<name>A0A225D3M2_9BACT</name>
<organism evidence="2 3">
    <name type="scientific">Fimbriiglobus ruber</name>
    <dbReference type="NCBI Taxonomy" id="1908690"/>
    <lineage>
        <taxon>Bacteria</taxon>
        <taxon>Pseudomonadati</taxon>
        <taxon>Planctomycetota</taxon>
        <taxon>Planctomycetia</taxon>
        <taxon>Gemmatales</taxon>
        <taxon>Gemmataceae</taxon>
        <taxon>Fimbriiglobus</taxon>
    </lineage>
</organism>
<feature type="chain" id="PRO_5012691467" evidence="1">
    <location>
        <begin position="32"/>
        <end position="229"/>
    </location>
</feature>
<gene>
    <name evidence="2" type="ORF">FRUB_08754</name>
</gene>
<evidence type="ECO:0000313" key="3">
    <source>
        <dbReference type="Proteomes" id="UP000214646"/>
    </source>
</evidence>
<dbReference type="Proteomes" id="UP000214646">
    <property type="component" value="Unassembled WGS sequence"/>
</dbReference>
<dbReference type="PANTHER" id="PTHR39425">
    <property type="entry name" value="LIPOPROTEIN CYTOCHROME C"/>
    <property type="match status" value="1"/>
</dbReference>
<dbReference type="EMBL" id="NIDE01000017">
    <property type="protein sequence ID" value="OWK36191.1"/>
    <property type="molecule type" value="Genomic_DNA"/>
</dbReference>
<feature type="signal peptide" evidence="1">
    <location>
        <begin position="1"/>
        <end position="31"/>
    </location>
</feature>
<dbReference type="CDD" id="cd08168">
    <property type="entry name" value="Cytochrom_C3"/>
    <property type="match status" value="1"/>
</dbReference>
<keyword evidence="3" id="KW-1185">Reference proteome</keyword>
<dbReference type="AlphaFoldDB" id="A0A225D3M2"/>
<dbReference type="InterPro" id="IPR036280">
    <property type="entry name" value="Multihaem_cyt_sf"/>
</dbReference>
<dbReference type="PANTHER" id="PTHR39425:SF1">
    <property type="entry name" value="CYTOCHROME C7-LIKE DOMAIN-CONTAINING PROTEIN"/>
    <property type="match status" value="1"/>
</dbReference>
<sequence>MPQVFPKSMNIVARLCVLGLPLLAASGAVGAAAFYRSDYTTGAREVVEQPVPFSHKHHVAQLGIDCKYCHTAFETSASAGFPPTQTCMNCHQQMWQAADLLAPVRDGYQKNVPITWTKIHNVPDYTYFNHSIHVAKGVGCASCHGAIDDMNLVFQSKTLLMEWCLDCHRAPEKHLRPQEEVTNMAWKASDKINPATGKPYDQLTLGKELKEAHMVRNPDVITNCSICHR</sequence>
<accession>A0A225D3M2</accession>
<dbReference type="RefSeq" id="WP_088259236.1">
    <property type="nucleotide sequence ID" value="NZ_NIDE01000017.1"/>
</dbReference>
<dbReference type="OrthoDB" id="9814800at2"/>
<proteinExistence type="predicted"/>
<dbReference type="Gene3D" id="3.90.10.10">
    <property type="entry name" value="Cytochrome C3"/>
    <property type="match status" value="2"/>
</dbReference>
<comment type="caution">
    <text evidence="2">The sequence shown here is derived from an EMBL/GenBank/DDBJ whole genome shotgun (WGS) entry which is preliminary data.</text>
</comment>
<evidence type="ECO:0000313" key="2">
    <source>
        <dbReference type="EMBL" id="OWK36191.1"/>
    </source>
</evidence>